<evidence type="ECO:0000313" key="4">
    <source>
        <dbReference type="Proteomes" id="UP000054908"/>
    </source>
</evidence>
<dbReference type="STRING" id="466.Lmac_0281"/>
<dbReference type="EMBL" id="LNYL01000006">
    <property type="protein sequence ID" value="KTD31406.1"/>
    <property type="molecule type" value="Genomic_DNA"/>
</dbReference>
<dbReference type="OrthoDB" id="8650434at2"/>
<dbReference type="AlphaFoldDB" id="A0A0W0WGI2"/>
<dbReference type="SUPFAM" id="SSF48179">
    <property type="entry name" value="6-phosphogluconate dehydrogenase C-terminal domain-like"/>
    <property type="match status" value="1"/>
</dbReference>
<dbReference type="PANTHER" id="PTHR40459:SF1">
    <property type="entry name" value="CONSERVED HYPOTHETICAL ALANINE AND LEUCINE RICH PROTEIN"/>
    <property type="match status" value="1"/>
</dbReference>
<dbReference type="Gene3D" id="3.40.50.720">
    <property type="entry name" value="NAD(P)-binding Rossmann-like Domain"/>
    <property type="match status" value="1"/>
</dbReference>
<dbReference type="Pfam" id="PF10728">
    <property type="entry name" value="DUF2520"/>
    <property type="match status" value="1"/>
</dbReference>
<gene>
    <name evidence="3" type="ORF">Lmac_0281</name>
</gene>
<dbReference type="GO" id="GO:0016491">
    <property type="term" value="F:oxidoreductase activity"/>
    <property type="evidence" value="ECO:0007669"/>
    <property type="project" value="UniProtKB-KW"/>
</dbReference>
<keyword evidence="4" id="KW-1185">Reference proteome</keyword>
<name>A0A0W0WGI2_9GAMM</name>
<feature type="domain" description="DUF2520" evidence="2">
    <location>
        <begin position="137"/>
        <end position="263"/>
    </location>
</feature>
<dbReference type="InterPro" id="IPR036291">
    <property type="entry name" value="NAD(P)-bd_dom_sf"/>
</dbReference>
<dbReference type="PATRIC" id="fig|466.6.peg.302"/>
<evidence type="ECO:0000256" key="1">
    <source>
        <dbReference type="ARBA" id="ARBA00023002"/>
    </source>
</evidence>
<evidence type="ECO:0000313" key="3">
    <source>
        <dbReference type="EMBL" id="KTD31406.1"/>
    </source>
</evidence>
<sequence length="287" mass="31330">MLDINFIGCGKVGKTLGRLITMHQLGNVKDVVTTSLKSAEAAVEFIGAGKGCTNYSELSPADIYFITTQDDQIEMACNELLAEAKIKEGAIFIHCSGSLSSEALREVGQIRCYAFSVHPVKSFANPKLSAEHFSGTYCGYEGDEVAFPVLHRLFAGMGAILFPVTKAQKAIYHAAGVIANNYLVGLHHVASECYQFAGVDEKIAYQITSMLMQDALQNLQQFDHKKALTGPLQRGDIDTIRRHLSQLITLPQINAVYTSLGKAIIPITEHTNPFKETLTALFQGEND</sequence>
<protein>
    <recommendedName>
        <fullName evidence="2">DUF2520 domain-containing protein</fullName>
    </recommendedName>
</protein>
<dbReference type="Gene3D" id="1.10.1040.20">
    <property type="entry name" value="ProC-like, C-terminal domain"/>
    <property type="match status" value="1"/>
</dbReference>
<accession>A0A0W0WGI2</accession>
<dbReference type="SUPFAM" id="SSF51735">
    <property type="entry name" value="NAD(P)-binding Rossmann-fold domains"/>
    <property type="match status" value="1"/>
</dbReference>
<organism evidence="3 4">
    <name type="scientific">Legionella maceachernii</name>
    <dbReference type="NCBI Taxonomy" id="466"/>
    <lineage>
        <taxon>Bacteria</taxon>
        <taxon>Pseudomonadati</taxon>
        <taxon>Pseudomonadota</taxon>
        <taxon>Gammaproteobacteria</taxon>
        <taxon>Legionellales</taxon>
        <taxon>Legionellaceae</taxon>
        <taxon>Legionella</taxon>
    </lineage>
</organism>
<dbReference type="InterPro" id="IPR037108">
    <property type="entry name" value="TM1727-like_C_sf"/>
</dbReference>
<evidence type="ECO:0000259" key="2">
    <source>
        <dbReference type="Pfam" id="PF10728"/>
    </source>
</evidence>
<comment type="caution">
    <text evidence="3">The sequence shown here is derived from an EMBL/GenBank/DDBJ whole genome shotgun (WGS) entry which is preliminary data.</text>
</comment>
<proteinExistence type="predicted"/>
<dbReference type="PANTHER" id="PTHR40459">
    <property type="entry name" value="CONSERVED HYPOTHETICAL ALANINE AND LEUCINE RICH PROTEIN"/>
    <property type="match status" value="1"/>
</dbReference>
<dbReference type="InterPro" id="IPR008927">
    <property type="entry name" value="6-PGluconate_DH-like_C_sf"/>
</dbReference>
<dbReference type="RefSeq" id="WP_058451112.1">
    <property type="nucleotide sequence ID" value="NZ_CAAAIB010000017.1"/>
</dbReference>
<dbReference type="Proteomes" id="UP000054908">
    <property type="component" value="Unassembled WGS sequence"/>
</dbReference>
<reference evidence="3 4" key="1">
    <citation type="submission" date="2015-11" db="EMBL/GenBank/DDBJ databases">
        <title>Genomic analysis of 38 Legionella species identifies large and diverse effector repertoires.</title>
        <authorList>
            <person name="Burstein D."/>
            <person name="Amaro F."/>
            <person name="Zusman T."/>
            <person name="Lifshitz Z."/>
            <person name="Cohen O."/>
            <person name="Gilbert J.A."/>
            <person name="Pupko T."/>
            <person name="Shuman H.A."/>
            <person name="Segal G."/>
        </authorList>
    </citation>
    <scope>NUCLEOTIDE SEQUENCE [LARGE SCALE GENOMIC DNA]</scope>
    <source>
        <strain evidence="3 4">PX-1-G2-E2</strain>
    </source>
</reference>
<keyword evidence="1" id="KW-0560">Oxidoreductase</keyword>
<dbReference type="InterPro" id="IPR018931">
    <property type="entry name" value="DUF2520"/>
</dbReference>